<dbReference type="InterPro" id="IPR051797">
    <property type="entry name" value="TrmB-like"/>
</dbReference>
<keyword evidence="4" id="KW-1185">Reference proteome</keyword>
<feature type="domain" description="Transcription regulator TrmB N-terminal" evidence="1">
    <location>
        <begin position="11"/>
        <end position="79"/>
    </location>
</feature>
<evidence type="ECO:0000313" key="3">
    <source>
        <dbReference type="EMBL" id="SKC65944.1"/>
    </source>
</evidence>
<dbReference type="Gene3D" id="1.10.10.10">
    <property type="entry name" value="Winged helix-like DNA-binding domain superfamily/Winged helix DNA-binding domain"/>
    <property type="match status" value="1"/>
</dbReference>
<gene>
    <name evidence="3" type="ORF">SAMN02194393_02056</name>
</gene>
<dbReference type="InterPro" id="IPR021586">
    <property type="entry name" value="Tscrpt_reg_TrmB_C"/>
</dbReference>
<evidence type="ECO:0000313" key="4">
    <source>
        <dbReference type="Proteomes" id="UP000190285"/>
    </source>
</evidence>
<dbReference type="AlphaFoldDB" id="A0A1T5KQA7"/>
<organism evidence="3 4">
    <name type="scientific">Maledivibacter halophilus</name>
    <dbReference type="NCBI Taxonomy" id="36842"/>
    <lineage>
        <taxon>Bacteria</taxon>
        <taxon>Bacillati</taxon>
        <taxon>Bacillota</taxon>
        <taxon>Clostridia</taxon>
        <taxon>Peptostreptococcales</taxon>
        <taxon>Caminicellaceae</taxon>
        <taxon>Maledivibacter</taxon>
    </lineage>
</organism>
<dbReference type="InterPro" id="IPR002831">
    <property type="entry name" value="Tscrpt_reg_TrmB_N"/>
</dbReference>
<dbReference type="Pfam" id="PF11495">
    <property type="entry name" value="Regulator_TrmB"/>
    <property type="match status" value="1"/>
</dbReference>
<evidence type="ECO:0000259" key="1">
    <source>
        <dbReference type="Pfam" id="PF01978"/>
    </source>
</evidence>
<dbReference type="STRING" id="36842.SAMN02194393_02056"/>
<proteinExistence type="predicted"/>
<dbReference type="OrthoDB" id="1493540at2"/>
<dbReference type="Pfam" id="PF01978">
    <property type="entry name" value="TrmB"/>
    <property type="match status" value="1"/>
</dbReference>
<dbReference type="CDD" id="cd09124">
    <property type="entry name" value="PLDc_like_TrmB_middle"/>
    <property type="match status" value="1"/>
</dbReference>
<dbReference type="EMBL" id="FUZT01000004">
    <property type="protein sequence ID" value="SKC65944.1"/>
    <property type="molecule type" value="Genomic_DNA"/>
</dbReference>
<dbReference type="InterPro" id="IPR036388">
    <property type="entry name" value="WH-like_DNA-bd_sf"/>
</dbReference>
<name>A0A1T5KQA7_9FIRM</name>
<protein>
    <submittedName>
        <fullName evidence="3">Sugar-specific transcriptional regulator TrmB</fullName>
    </submittedName>
</protein>
<sequence length="277" mass="32716">MSSNLLIIEDMKKLGLNEYEVKAYLKLLEEYPVNGYVLSKNSGIPRSRIYEVLDNLKKKQIVFEQIEDNTTIYYPLDPELLISKIKNNFDNILSHVEEYTKKVYSKQEKENDLIVIKGRNNIIDFINTLISEAKKRIAVSIWEEEINDISKGLNEAINRGIMLRGIYFGKNNPFKEIITHRRIERYLSEKSERYMLIIIDGIHVVSGVISRGEESQVTWTKDKGFVEISEDYIAHDLMVNLYSEKLKEDERKEFESYLDNIRKEYFGFSEEEFHKFK</sequence>
<dbReference type="SUPFAM" id="SSF56024">
    <property type="entry name" value="Phospholipase D/nuclease"/>
    <property type="match status" value="1"/>
</dbReference>
<dbReference type="Proteomes" id="UP000190285">
    <property type="component" value="Unassembled WGS sequence"/>
</dbReference>
<dbReference type="PANTHER" id="PTHR34293:SF1">
    <property type="entry name" value="HTH-TYPE TRANSCRIPTIONAL REGULATOR TRMBL2"/>
    <property type="match status" value="1"/>
</dbReference>
<dbReference type="SUPFAM" id="SSF46785">
    <property type="entry name" value="Winged helix' DNA-binding domain"/>
    <property type="match status" value="1"/>
</dbReference>
<accession>A0A1T5KQA7</accession>
<evidence type="ECO:0000259" key="2">
    <source>
        <dbReference type="Pfam" id="PF11495"/>
    </source>
</evidence>
<dbReference type="RefSeq" id="WP_079491365.1">
    <property type="nucleotide sequence ID" value="NZ_FUZT01000004.1"/>
</dbReference>
<dbReference type="PANTHER" id="PTHR34293">
    <property type="entry name" value="HTH-TYPE TRANSCRIPTIONAL REGULATOR TRMBL2"/>
    <property type="match status" value="1"/>
</dbReference>
<feature type="domain" description="Transcription regulator TrmB C-terminal" evidence="2">
    <location>
        <begin position="113"/>
        <end position="222"/>
    </location>
</feature>
<reference evidence="3 4" key="1">
    <citation type="submission" date="2017-02" db="EMBL/GenBank/DDBJ databases">
        <authorList>
            <person name="Peterson S.W."/>
        </authorList>
    </citation>
    <scope>NUCLEOTIDE SEQUENCE [LARGE SCALE GENOMIC DNA]</scope>
    <source>
        <strain evidence="3 4">M1</strain>
    </source>
</reference>
<dbReference type="InterPro" id="IPR036390">
    <property type="entry name" value="WH_DNA-bd_sf"/>
</dbReference>